<proteinExistence type="predicted"/>
<comment type="caution">
    <text evidence="1">The sequence shown here is derived from an EMBL/GenBank/DDBJ whole genome shotgun (WGS) entry which is preliminary data.</text>
</comment>
<evidence type="ECO:0000313" key="1">
    <source>
        <dbReference type="EMBL" id="NYI71823.1"/>
    </source>
</evidence>
<organism evidence="1 2">
    <name type="scientific">Naumannella cuiyingiana</name>
    <dbReference type="NCBI Taxonomy" id="1347891"/>
    <lineage>
        <taxon>Bacteria</taxon>
        <taxon>Bacillati</taxon>
        <taxon>Actinomycetota</taxon>
        <taxon>Actinomycetes</taxon>
        <taxon>Propionibacteriales</taxon>
        <taxon>Propionibacteriaceae</taxon>
        <taxon>Naumannella</taxon>
    </lineage>
</organism>
<reference evidence="1 2" key="1">
    <citation type="submission" date="2020-07" db="EMBL/GenBank/DDBJ databases">
        <title>Sequencing the genomes of 1000 actinobacteria strains.</title>
        <authorList>
            <person name="Klenk H.-P."/>
        </authorList>
    </citation>
    <scope>NUCLEOTIDE SEQUENCE [LARGE SCALE GENOMIC DNA]</scope>
    <source>
        <strain evidence="1 2">DSM 103164</strain>
    </source>
</reference>
<name>A0A7Z0ILQ0_9ACTN</name>
<dbReference type="Proteomes" id="UP000527616">
    <property type="component" value="Unassembled WGS sequence"/>
</dbReference>
<dbReference type="EMBL" id="JACBZS010000001">
    <property type="protein sequence ID" value="NYI71823.1"/>
    <property type="molecule type" value="Genomic_DNA"/>
</dbReference>
<dbReference type="AlphaFoldDB" id="A0A7Z0ILQ0"/>
<protein>
    <submittedName>
        <fullName evidence="1">Uncharacterized protein</fullName>
    </submittedName>
</protein>
<keyword evidence="2" id="KW-1185">Reference proteome</keyword>
<gene>
    <name evidence="1" type="ORF">GGQ54_002383</name>
</gene>
<sequence length="300" mass="33702">MNAPDPHRLRRPAENDFPTAFARALTSQGRTLEWLRSRLADRGTPVSLATLSYWRSGRSRPERLASLDALDQIESLLRLEPGHLRNRLGPSRRVGPDGASAPIPDIAAMHADSIGDALRRLGFGDGWGMIDLSTHVVLRIDADRALRRVSTRTLWRCQHDRADALPLIYVPSDPDETVPTIGLVRGGTVEQILSDTPNMLAARIAADRPVRWGEEIVVEHELEFPGVSDDCYEHHVVRRMQEVLIWVQFDPARLPASADVYWHDADDGSRIEPVDITGLTTLHHRRRGFGPGSLGIRWRW</sequence>
<dbReference type="RefSeq" id="WP_179445597.1">
    <property type="nucleotide sequence ID" value="NZ_JACBZS010000001.1"/>
</dbReference>
<accession>A0A7Z0ILQ0</accession>
<evidence type="ECO:0000313" key="2">
    <source>
        <dbReference type="Proteomes" id="UP000527616"/>
    </source>
</evidence>